<proteinExistence type="inferred from homology"/>
<dbReference type="InterPro" id="IPR012714">
    <property type="entry name" value="Thermosome_arc"/>
</dbReference>
<evidence type="ECO:0000256" key="3">
    <source>
        <dbReference type="ARBA" id="ARBA00022840"/>
    </source>
</evidence>
<dbReference type="EMBL" id="DTFF01000014">
    <property type="protein sequence ID" value="HGI87144.1"/>
    <property type="molecule type" value="Genomic_DNA"/>
</dbReference>
<dbReference type="PROSITE" id="PS00750">
    <property type="entry name" value="TCP1_1"/>
    <property type="match status" value="1"/>
</dbReference>
<keyword evidence="4 5" id="KW-0143">Chaperone</keyword>
<dbReference type="Pfam" id="PF00118">
    <property type="entry name" value="Cpn60_TCP1"/>
    <property type="match status" value="1"/>
</dbReference>
<feature type="region of interest" description="Disordered" evidence="6">
    <location>
        <begin position="539"/>
        <end position="564"/>
    </location>
</feature>
<evidence type="ECO:0000256" key="2">
    <source>
        <dbReference type="ARBA" id="ARBA00022741"/>
    </source>
</evidence>
<name>A0A7C4FD55_9CREN</name>
<dbReference type="CDD" id="cd03343">
    <property type="entry name" value="cpn60"/>
    <property type="match status" value="1"/>
</dbReference>
<sequence length="564" mass="61563">MAMYGIPVLILKEGTSRTHGREALRANIMAARVLAEILKTSLGPRGLDKMLVDSFGDITVTNDGAAIVKEMEVQHPAAKLLVEAAKAVDAEVGDGTTSAVVLTGALLDKAEQLLDQNIHPTTIIEGYKKALAKALEILDEIGLKVHVGDLDNPDEREKAKTEIKKALHTTLASKYIATPDVLDKLMDMVIEAAFRVAEKRPDGTYDVKLDMVKIEKKRGGSLADSMLVYGVVLDKEVVHPAMPRRVENAKIALLDAPLEIEKPDITAKINITSPEQIRAYLEEEAKILRDMVEKIATVGANVVICQKGIDDVAQHYLAKKGIMAVRRVKRSDMEKLEKASGGRIVTSIKDLSEKDLGECALVEERRVGNDKMVFVESCKNPKAMTILLRGANDMLLDEVERSLNDALNTVRNILRDPKITFGGGATEIEVAMRLRKWAESVGGREQLAILAFADALEEIPAVLAQTAGMDLLETIMELRKLHAEGKNAAGIDVLNGKVVEDVSKLSVIEPVIVKKQILKSATETATTIMKIDDVIAAAPKREEKGKKEEKKEEEKGETSTPSLD</sequence>
<dbReference type="InterPro" id="IPR017998">
    <property type="entry name" value="Chaperone_TCP-1"/>
</dbReference>
<dbReference type="SUPFAM" id="SSF48592">
    <property type="entry name" value="GroEL equatorial domain-like"/>
    <property type="match status" value="1"/>
</dbReference>
<organism evidence="7">
    <name type="scientific">Ignisphaera aggregans</name>
    <dbReference type="NCBI Taxonomy" id="334771"/>
    <lineage>
        <taxon>Archaea</taxon>
        <taxon>Thermoproteota</taxon>
        <taxon>Thermoprotei</taxon>
        <taxon>Desulfurococcales</taxon>
        <taxon>Desulfurococcaceae</taxon>
        <taxon>Ignisphaera</taxon>
    </lineage>
</organism>
<accession>A0A7C4FD55</accession>
<dbReference type="SUPFAM" id="SSF52029">
    <property type="entry name" value="GroEL apical domain-like"/>
    <property type="match status" value="1"/>
</dbReference>
<gene>
    <name evidence="7" type="ORF">ENV14_01920</name>
</gene>
<dbReference type="NCBIfam" id="TIGR02339">
    <property type="entry name" value="thermosome_arch"/>
    <property type="match status" value="1"/>
</dbReference>
<dbReference type="PANTHER" id="PTHR11353">
    <property type="entry name" value="CHAPERONIN"/>
    <property type="match status" value="1"/>
</dbReference>
<evidence type="ECO:0000256" key="5">
    <source>
        <dbReference type="RuleBase" id="RU004187"/>
    </source>
</evidence>
<evidence type="ECO:0000256" key="1">
    <source>
        <dbReference type="ARBA" id="ARBA00008020"/>
    </source>
</evidence>
<reference evidence="7" key="1">
    <citation type="journal article" date="2020" name="mSystems">
        <title>Genome- and Community-Level Interaction Insights into Carbon Utilization and Element Cycling Functions of Hydrothermarchaeota in Hydrothermal Sediment.</title>
        <authorList>
            <person name="Zhou Z."/>
            <person name="Liu Y."/>
            <person name="Xu W."/>
            <person name="Pan J."/>
            <person name="Luo Z.H."/>
            <person name="Li M."/>
        </authorList>
    </citation>
    <scope>NUCLEOTIDE SEQUENCE [LARGE SCALE GENOMIC DNA]</scope>
    <source>
        <strain evidence="7">SpSt-732</strain>
    </source>
</reference>
<dbReference type="PRINTS" id="PR00304">
    <property type="entry name" value="TCOMPLEXTCP1"/>
</dbReference>
<dbReference type="Gene3D" id="3.30.260.10">
    <property type="entry name" value="TCP-1-like chaperonin intermediate domain"/>
    <property type="match status" value="1"/>
</dbReference>
<dbReference type="PROSITE" id="PS00751">
    <property type="entry name" value="TCP1_2"/>
    <property type="match status" value="1"/>
</dbReference>
<dbReference type="InterPro" id="IPR054827">
    <property type="entry name" value="thermosome_alpha"/>
</dbReference>
<dbReference type="InterPro" id="IPR027409">
    <property type="entry name" value="GroEL-like_apical_dom_sf"/>
</dbReference>
<evidence type="ECO:0000313" key="7">
    <source>
        <dbReference type="EMBL" id="HGI87144.1"/>
    </source>
</evidence>
<dbReference type="NCBIfam" id="NF041082">
    <property type="entry name" value="thermosome_alpha"/>
    <property type="match status" value="1"/>
</dbReference>
<dbReference type="GO" id="GO:0016887">
    <property type="term" value="F:ATP hydrolysis activity"/>
    <property type="evidence" value="ECO:0007669"/>
    <property type="project" value="InterPro"/>
</dbReference>
<dbReference type="InterPro" id="IPR027410">
    <property type="entry name" value="TCP-1-like_intermed_sf"/>
</dbReference>
<comment type="caution">
    <text evidence="7">The sequence shown here is derived from an EMBL/GenBank/DDBJ whole genome shotgun (WGS) entry which is preliminary data.</text>
</comment>
<dbReference type="NCBIfam" id="NF041083">
    <property type="entry name" value="thermosome_beta"/>
    <property type="match status" value="1"/>
</dbReference>
<comment type="similarity">
    <text evidence="1 5">Belongs to the TCP-1 chaperonin family.</text>
</comment>
<dbReference type="Gene3D" id="3.50.7.10">
    <property type="entry name" value="GroEL"/>
    <property type="match status" value="1"/>
</dbReference>
<keyword evidence="3 5" id="KW-0067">ATP-binding</keyword>
<dbReference type="GO" id="GO:0140662">
    <property type="term" value="F:ATP-dependent protein folding chaperone"/>
    <property type="evidence" value="ECO:0007669"/>
    <property type="project" value="InterPro"/>
</dbReference>
<dbReference type="AlphaFoldDB" id="A0A7C4FD55"/>
<dbReference type="InterPro" id="IPR002423">
    <property type="entry name" value="Cpn60/GroEL/TCP-1"/>
</dbReference>
<dbReference type="Gene3D" id="1.10.560.10">
    <property type="entry name" value="GroEL-like equatorial domain"/>
    <property type="match status" value="1"/>
</dbReference>
<feature type="compositionally biased region" description="Basic and acidic residues" evidence="6">
    <location>
        <begin position="539"/>
        <end position="557"/>
    </location>
</feature>
<dbReference type="InterPro" id="IPR027413">
    <property type="entry name" value="GROEL-like_equatorial_sf"/>
</dbReference>
<evidence type="ECO:0000256" key="6">
    <source>
        <dbReference type="SAM" id="MobiDB-lite"/>
    </source>
</evidence>
<protein>
    <submittedName>
        <fullName evidence="7">Thermosome subunit</fullName>
    </submittedName>
</protein>
<dbReference type="SUPFAM" id="SSF54849">
    <property type="entry name" value="GroEL-intermediate domain like"/>
    <property type="match status" value="1"/>
</dbReference>
<dbReference type="GO" id="GO:0051082">
    <property type="term" value="F:unfolded protein binding"/>
    <property type="evidence" value="ECO:0007669"/>
    <property type="project" value="InterPro"/>
</dbReference>
<evidence type="ECO:0000256" key="4">
    <source>
        <dbReference type="ARBA" id="ARBA00023186"/>
    </source>
</evidence>
<keyword evidence="2 5" id="KW-0547">Nucleotide-binding</keyword>
<dbReference type="InterPro" id="IPR053374">
    <property type="entry name" value="TCP-1_chaperonin"/>
</dbReference>
<dbReference type="GO" id="GO:0005524">
    <property type="term" value="F:ATP binding"/>
    <property type="evidence" value="ECO:0007669"/>
    <property type="project" value="UniProtKB-KW"/>
</dbReference>
<dbReference type="InterPro" id="IPR002194">
    <property type="entry name" value="Chaperonin_TCP-1_CS"/>
</dbReference>